<sequence length="358" mass="37841">MPTFLTRTARPPSVGTLRLRGLIVAVVLAVGGVFVYQATTGKYVDTFKLTMIANTIGEGLAPGAEVKFHGMAIGSVKQLETIGYNKQRMTVLLDPRQAKALTSDTIARFTSSNLFGTTEVELVSEGKGPPLRPNQTLTVRTDVQPATITELLREGQRLSRILDTPELNHVIEVLRDHADLVEPATKAGLDIAKILADSQTMPLSHSLSVLASFLNGLGPVLPALNLAPDLVNSMSFLNAPGGVDRTNLVMRQTGQLLGDVGDIVLRNNPWLIPLMNGTMNAAVPGMYALGSLAPAYDRISGLLDRTSTAFPMVDGDVRMRVEVIMNTAPGIAAALPGPAPELPGPPPGLPGPPPGGDE</sequence>
<dbReference type="Pfam" id="PF02470">
    <property type="entry name" value="MlaD"/>
    <property type="match status" value="1"/>
</dbReference>
<keyword evidence="2" id="KW-0472">Membrane</keyword>
<dbReference type="RefSeq" id="WP_069419471.1">
    <property type="nucleotide sequence ID" value="NZ_CBCRZH010000024.1"/>
</dbReference>
<dbReference type="OrthoDB" id="4367345at2"/>
<name>A0A1E3SG96_MYCIE</name>
<dbReference type="GO" id="GO:0005576">
    <property type="term" value="C:extracellular region"/>
    <property type="evidence" value="ECO:0007669"/>
    <property type="project" value="TreeGrafter"/>
</dbReference>
<dbReference type="GO" id="GO:0051701">
    <property type="term" value="P:biological process involved in interaction with host"/>
    <property type="evidence" value="ECO:0007669"/>
    <property type="project" value="TreeGrafter"/>
</dbReference>
<comment type="caution">
    <text evidence="4">The sequence shown here is derived from an EMBL/GenBank/DDBJ whole genome shotgun (WGS) entry which is preliminary data.</text>
</comment>
<keyword evidence="2" id="KW-0812">Transmembrane</keyword>
<feature type="transmembrane region" description="Helical" evidence="2">
    <location>
        <begin position="21"/>
        <end position="39"/>
    </location>
</feature>
<reference evidence="4 5" key="1">
    <citation type="submission" date="2017-02" db="EMBL/GenBank/DDBJ databases">
        <title>The new phylogeny of genus Mycobacterium.</title>
        <authorList>
            <person name="Tortoli E."/>
            <person name="Trovato A."/>
            <person name="Cirillo D.M."/>
        </authorList>
    </citation>
    <scope>NUCLEOTIDE SEQUENCE [LARGE SCALE GENOMIC DNA]</scope>
    <source>
        <strain evidence="4 5">DSM 44049</strain>
    </source>
</reference>
<feature type="compositionally biased region" description="Pro residues" evidence="1">
    <location>
        <begin position="337"/>
        <end position="358"/>
    </location>
</feature>
<evidence type="ECO:0000256" key="1">
    <source>
        <dbReference type="SAM" id="MobiDB-lite"/>
    </source>
</evidence>
<keyword evidence="2" id="KW-1133">Transmembrane helix</keyword>
<keyword evidence="5" id="KW-1185">Reference proteome</keyword>
<gene>
    <name evidence="4" type="ORF">BST27_12305</name>
</gene>
<organism evidence="4 5">
    <name type="scientific">Mycobacterium intermedium</name>
    <dbReference type="NCBI Taxonomy" id="28445"/>
    <lineage>
        <taxon>Bacteria</taxon>
        <taxon>Bacillati</taxon>
        <taxon>Actinomycetota</taxon>
        <taxon>Actinomycetes</taxon>
        <taxon>Mycobacteriales</taxon>
        <taxon>Mycobacteriaceae</taxon>
        <taxon>Mycobacterium</taxon>
        <taxon>Mycobacterium simiae complex</taxon>
    </lineage>
</organism>
<dbReference type="AlphaFoldDB" id="A0A1E3SG96"/>
<protein>
    <submittedName>
        <fullName evidence="4">MCE family protein</fullName>
    </submittedName>
</protein>
<evidence type="ECO:0000313" key="5">
    <source>
        <dbReference type="Proteomes" id="UP000192739"/>
    </source>
</evidence>
<feature type="domain" description="Mce/MlaD" evidence="3">
    <location>
        <begin position="58"/>
        <end position="123"/>
    </location>
</feature>
<dbReference type="InterPro" id="IPR052336">
    <property type="entry name" value="MlaD_Phospholipid_Transporter"/>
</dbReference>
<dbReference type="Proteomes" id="UP000192739">
    <property type="component" value="Unassembled WGS sequence"/>
</dbReference>
<dbReference type="PANTHER" id="PTHR33371">
    <property type="entry name" value="INTERMEMBRANE PHOSPHOLIPID TRANSPORT SYSTEM BINDING PROTEIN MLAD-RELATED"/>
    <property type="match status" value="1"/>
</dbReference>
<dbReference type="EMBL" id="MVHT01000028">
    <property type="protein sequence ID" value="ORB05745.1"/>
    <property type="molecule type" value="Genomic_DNA"/>
</dbReference>
<dbReference type="InterPro" id="IPR003399">
    <property type="entry name" value="Mce/MlaD"/>
</dbReference>
<proteinExistence type="predicted"/>
<dbReference type="STRING" id="28445.BHQ20_12600"/>
<evidence type="ECO:0000256" key="2">
    <source>
        <dbReference type="SAM" id="Phobius"/>
    </source>
</evidence>
<accession>A0A1E3SG96</accession>
<evidence type="ECO:0000313" key="4">
    <source>
        <dbReference type="EMBL" id="ORB05745.1"/>
    </source>
</evidence>
<dbReference type="PANTHER" id="PTHR33371:SF19">
    <property type="entry name" value="MCE-FAMILY PROTEIN MCE4A"/>
    <property type="match status" value="1"/>
</dbReference>
<feature type="region of interest" description="Disordered" evidence="1">
    <location>
        <begin position="335"/>
        <end position="358"/>
    </location>
</feature>
<evidence type="ECO:0000259" key="3">
    <source>
        <dbReference type="Pfam" id="PF02470"/>
    </source>
</evidence>